<keyword evidence="5 7" id="KW-0560">Oxidoreductase</keyword>
<dbReference type="PANTHER" id="PTHR43821:SF1">
    <property type="entry name" value="NAD(P)H NITROREDUCTASE YDJA-RELATED"/>
    <property type="match status" value="1"/>
</dbReference>
<dbReference type="GO" id="GO:0016491">
    <property type="term" value="F:oxidoreductase activity"/>
    <property type="evidence" value="ECO:0007669"/>
    <property type="project" value="UniProtKB-UniRule"/>
</dbReference>
<dbReference type="PANTHER" id="PTHR43821">
    <property type="entry name" value="NAD(P)H NITROREDUCTASE YDJA-RELATED"/>
    <property type="match status" value="1"/>
</dbReference>
<protein>
    <recommendedName>
        <fullName evidence="7">Putative NAD(P)H nitroreductase</fullName>
        <ecNumber evidence="7">1.-.-.-</ecNumber>
    </recommendedName>
</protein>
<evidence type="ECO:0000256" key="3">
    <source>
        <dbReference type="ARBA" id="ARBA00022643"/>
    </source>
</evidence>
<dbReference type="EMBL" id="JYFE01000017">
    <property type="protein sequence ID" value="KIT17462.1"/>
    <property type="molecule type" value="Genomic_DNA"/>
</dbReference>
<accession>A0A0D1CRP2</accession>
<organism evidence="10 11">
    <name type="scientific">Jannaschia aquimarina</name>
    <dbReference type="NCBI Taxonomy" id="935700"/>
    <lineage>
        <taxon>Bacteria</taxon>
        <taxon>Pseudomonadati</taxon>
        <taxon>Pseudomonadota</taxon>
        <taxon>Alphaproteobacteria</taxon>
        <taxon>Rhodobacterales</taxon>
        <taxon>Roseobacteraceae</taxon>
        <taxon>Jannaschia</taxon>
    </lineage>
</organism>
<sequence length="197" mass="21288">MPEIAPLRHQPEVVDFLLSRRSRPAKSLRAPGPDREALREVLTAAARVPDHGKLEPWRFIVIEGDALGRLADLAHRRMSDLGQDGAKAQKARAMFADAPCIVAVICAPQHSDKIPDREQLLSAGAACTALVNMALASGWGANWLTGAMATDSVFLSEGLDLEEGQSVAGFIVLGTEGAVPPERPRPDLDRITRWIET</sequence>
<evidence type="ECO:0000256" key="6">
    <source>
        <dbReference type="ARBA" id="ARBA00023027"/>
    </source>
</evidence>
<dbReference type="Gene3D" id="3.40.109.10">
    <property type="entry name" value="NADH Oxidase"/>
    <property type="match status" value="1"/>
</dbReference>
<dbReference type="PATRIC" id="fig|935700.4.peg.687"/>
<evidence type="ECO:0000259" key="9">
    <source>
        <dbReference type="Pfam" id="PF00881"/>
    </source>
</evidence>
<dbReference type="SUPFAM" id="SSF55469">
    <property type="entry name" value="FMN-dependent nitroreductase-like"/>
    <property type="match status" value="1"/>
</dbReference>
<evidence type="ECO:0000256" key="4">
    <source>
        <dbReference type="ARBA" id="ARBA00022857"/>
    </source>
</evidence>
<comment type="similarity">
    <text evidence="1 7">Belongs to the nitroreductase family.</text>
</comment>
<keyword evidence="6 7" id="KW-0520">NAD</keyword>
<comment type="cofactor">
    <cofactor evidence="8">
        <name>FMN</name>
        <dbReference type="ChEBI" id="CHEBI:58210"/>
    </cofactor>
    <text evidence="8">Binds 1 FMN per subunit.</text>
</comment>
<reference evidence="10 11" key="1">
    <citation type="submission" date="2015-02" db="EMBL/GenBank/DDBJ databases">
        <title>Genome Sequence of Jannaschia aquimarina DSM28248, a member of the Roseobacter clade.</title>
        <authorList>
            <person name="Voget S."/>
            <person name="Daniel R."/>
        </authorList>
    </citation>
    <scope>NUCLEOTIDE SEQUENCE [LARGE SCALE GENOMIC DNA]</scope>
    <source>
        <strain evidence="10 11">GSW-M26</strain>
    </source>
</reference>
<dbReference type="Proteomes" id="UP000032232">
    <property type="component" value="Unassembled WGS sequence"/>
</dbReference>
<dbReference type="OrthoDB" id="9804207at2"/>
<evidence type="ECO:0000256" key="2">
    <source>
        <dbReference type="ARBA" id="ARBA00022630"/>
    </source>
</evidence>
<dbReference type="RefSeq" id="WP_043917512.1">
    <property type="nucleotide sequence ID" value="NZ_FZPF01000002.1"/>
</dbReference>
<dbReference type="CDD" id="cd02135">
    <property type="entry name" value="YdjA-like"/>
    <property type="match status" value="1"/>
</dbReference>
<evidence type="ECO:0000313" key="11">
    <source>
        <dbReference type="Proteomes" id="UP000032232"/>
    </source>
</evidence>
<evidence type="ECO:0000313" key="10">
    <source>
        <dbReference type="EMBL" id="KIT17462.1"/>
    </source>
</evidence>
<evidence type="ECO:0000256" key="7">
    <source>
        <dbReference type="PIRNR" id="PIRNR000232"/>
    </source>
</evidence>
<dbReference type="InterPro" id="IPR029479">
    <property type="entry name" value="Nitroreductase"/>
</dbReference>
<keyword evidence="11" id="KW-1185">Reference proteome</keyword>
<dbReference type="InterPro" id="IPR052530">
    <property type="entry name" value="NAD(P)H_nitroreductase"/>
</dbReference>
<feature type="domain" description="Nitroreductase" evidence="9">
    <location>
        <begin position="20"/>
        <end position="174"/>
    </location>
</feature>
<feature type="binding site" evidence="8">
    <location>
        <position position="47"/>
    </location>
    <ligand>
        <name>FMN</name>
        <dbReference type="ChEBI" id="CHEBI:58210"/>
        <note>ligand shared between dimeric partners</note>
    </ligand>
</feature>
<dbReference type="AlphaFoldDB" id="A0A0D1CRP2"/>
<dbReference type="STRING" id="935700.jaqu_06500"/>
<dbReference type="InterPro" id="IPR026021">
    <property type="entry name" value="YdjA-like"/>
</dbReference>
<comment type="caution">
    <text evidence="10">The sequence shown here is derived from an EMBL/GenBank/DDBJ whole genome shotgun (WGS) entry which is preliminary data.</text>
</comment>
<feature type="binding site" description="in other chain" evidence="8">
    <location>
        <begin position="20"/>
        <end position="22"/>
    </location>
    <ligand>
        <name>FMN</name>
        <dbReference type="ChEBI" id="CHEBI:58210"/>
        <note>ligand shared between dimeric partners</note>
    </ligand>
</feature>
<gene>
    <name evidence="10" type="primary">ydjA</name>
    <name evidence="10" type="ORF">jaqu_06500</name>
</gene>
<dbReference type="EC" id="1.-.-.-" evidence="7"/>
<evidence type="ECO:0000256" key="8">
    <source>
        <dbReference type="PIRSR" id="PIRSR000232-1"/>
    </source>
</evidence>
<dbReference type="Pfam" id="PF00881">
    <property type="entry name" value="Nitroreductase"/>
    <property type="match status" value="1"/>
</dbReference>
<feature type="binding site" description="in other chain" evidence="8">
    <location>
        <begin position="143"/>
        <end position="145"/>
    </location>
    <ligand>
        <name>FMN</name>
        <dbReference type="ChEBI" id="CHEBI:58210"/>
        <note>ligand shared between dimeric partners</note>
    </ligand>
</feature>
<proteinExistence type="inferred from homology"/>
<evidence type="ECO:0000256" key="1">
    <source>
        <dbReference type="ARBA" id="ARBA00007118"/>
    </source>
</evidence>
<feature type="binding site" evidence="8">
    <location>
        <position position="51"/>
    </location>
    <ligand>
        <name>FMN</name>
        <dbReference type="ChEBI" id="CHEBI:58210"/>
        <note>ligand shared between dimeric partners</note>
    </ligand>
</feature>
<keyword evidence="3 7" id="KW-0288">FMN</keyword>
<keyword evidence="4 7" id="KW-0521">NADP</keyword>
<dbReference type="PIRSF" id="PIRSF000232">
    <property type="entry name" value="YdjA"/>
    <property type="match status" value="1"/>
</dbReference>
<name>A0A0D1CRP2_9RHOB</name>
<keyword evidence="2 7" id="KW-0285">Flavoprotein</keyword>
<dbReference type="InterPro" id="IPR000415">
    <property type="entry name" value="Nitroreductase-like"/>
</dbReference>
<evidence type="ECO:0000256" key="5">
    <source>
        <dbReference type="ARBA" id="ARBA00023002"/>
    </source>
</evidence>